<evidence type="ECO:0000313" key="2">
    <source>
        <dbReference type="EMBL" id="CAD8524626.1"/>
    </source>
</evidence>
<sequence length="353" mass="40639">MARWDAIEPVALRNSIPILRKNDLSPEVAWREHVIAGDEGLPVVVTDATEGWEARKKWSVSFFAQKFGDDEIIVNDKAPLRQQDHPQMQTYKMPLVEYVKYLGDRHHWLATHERGSPFYGNSWAPFVLHDEMRLHIQRMYFVQDLVSDDGQLQMMSRQFTKVFFGPPNTRTRLHYDTYSLHAWLSQIRGRKQFILYPKSQAHLLHAGEGIEASQSWFDPTAPDFTAFPRARQATPYVAVCEEGDTLFCPSGWFHYALSLTPSITLMRNFFNEANFAAFAAEWTAKHSPTLGPSMPNHKTGIQRVGSKPPRVVESDSHSCKTSTQEHLCVCTQYICSQRTCSRQQWRHTKRAVV</sequence>
<evidence type="ECO:0000259" key="1">
    <source>
        <dbReference type="PROSITE" id="PS51184"/>
    </source>
</evidence>
<gene>
    <name evidence="2" type="ORF">CLEP1334_LOCUS1173</name>
</gene>
<accession>A0A7S0IL10</accession>
<reference evidence="2" key="1">
    <citation type="submission" date="2021-01" db="EMBL/GenBank/DDBJ databases">
        <authorList>
            <person name="Corre E."/>
            <person name="Pelletier E."/>
            <person name="Niang G."/>
            <person name="Scheremetjew M."/>
            <person name="Finn R."/>
            <person name="Kale V."/>
            <person name="Holt S."/>
            <person name="Cochrane G."/>
            <person name="Meng A."/>
            <person name="Brown T."/>
            <person name="Cohen L."/>
        </authorList>
    </citation>
    <scope>NUCLEOTIDE SEQUENCE</scope>
    <source>
        <strain evidence="2">RCC1130</strain>
    </source>
</reference>
<dbReference type="InterPro" id="IPR041667">
    <property type="entry name" value="Cupin_8"/>
</dbReference>
<dbReference type="GO" id="GO:0005634">
    <property type="term" value="C:nucleus"/>
    <property type="evidence" value="ECO:0007669"/>
    <property type="project" value="TreeGrafter"/>
</dbReference>
<dbReference type="GO" id="GO:0045905">
    <property type="term" value="P:positive regulation of translational termination"/>
    <property type="evidence" value="ECO:0007669"/>
    <property type="project" value="TreeGrafter"/>
</dbReference>
<dbReference type="SUPFAM" id="SSF51197">
    <property type="entry name" value="Clavaminate synthase-like"/>
    <property type="match status" value="1"/>
</dbReference>
<organism evidence="2">
    <name type="scientific">Calcidiscus leptoporus</name>
    <dbReference type="NCBI Taxonomy" id="127549"/>
    <lineage>
        <taxon>Eukaryota</taxon>
        <taxon>Haptista</taxon>
        <taxon>Haptophyta</taxon>
        <taxon>Prymnesiophyceae</taxon>
        <taxon>Coccolithales</taxon>
        <taxon>Calcidiscaceae</taxon>
        <taxon>Calcidiscus</taxon>
    </lineage>
</organism>
<dbReference type="PROSITE" id="PS51184">
    <property type="entry name" value="JMJC"/>
    <property type="match status" value="1"/>
</dbReference>
<dbReference type="InterPro" id="IPR050910">
    <property type="entry name" value="JMJD6_ArgDemeth/LysHydrox"/>
</dbReference>
<dbReference type="SMART" id="SM00558">
    <property type="entry name" value="JmjC"/>
    <property type="match status" value="1"/>
</dbReference>
<dbReference type="PANTHER" id="PTHR12480:SF6">
    <property type="entry name" value="2-OXOGLUTARATE AND IRON-DEPENDENT OXYGENASE JMJD4"/>
    <property type="match status" value="1"/>
</dbReference>
<dbReference type="Gene3D" id="2.60.120.650">
    <property type="entry name" value="Cupin"/>
    <property type="match status" value="1"/>
</dbReference>
<dbReference type="PANTHER" id="PTHR12480">
    <property type="entry name" value="ARGININE DEMETHYLASE AND LYSYL-HYDROXYLASE JMJD"/>
    <property type="match status" value="1"/>
</dbReference>
<dbReference type="EMBL" id="HBER01002186">
    <property type="protein sequence ID" value="CAD8524626.1"/>
    <property type="molecule type" value="Transcribed_RNA"/>
</dbReference>
<dbReference type="InterPro" id="IPR003347">
    <property type="entry name" value="JmjC_dom"/>
</dbReference>
<dbReference type="Pfam" id="PF13621">
    <property type="entry name" value="Cupin_8"/>
    <property type="match status" value="1"/>
</dbReference>
<dbReference type="GO" id="GO:0016706">
    <property type="term" value="F:2-oxoglutarate-dependent dioxygenase activity"/>
    <property type="evidence" value="ECO:0007669"/>
    <property type="project" value="TreeGrafter"/>
</dbReference>
<feature type="domain" description="JmjC" evidence="1">
    <location>
        <begin position="125"/>
        <end position="286"/>
    </location>
</feature>
<name>A0A7S0IL10_9EUKA</name>
<proteinExistence type="predicted"/>
<protein>
    <recommendedName>
        <fullName evidence="1">JmjC domain-containing protein</fullName>
    </recommendedName>
</protein>
<dbReference type="AlphaFoldDB" id="A0A7S0IL10"/>
<dbReference type="GO" id="GO:0005737">
    <property type="term" value="C:cytoplasm"/>
    <property type="evidence" value="ECO:0007669"/>
    <property type="project" value="TreeGrafter"/>
</dbReference>
<dbReference type="GO" id="GO:0043565">
    <property type="term" value="F:sequence-specific DNA binding"/>
    <property type="evidence" value="ECO:0007669"/>
    <property type="project" value="TreeGrafter"/>
</dbReference>